<comment type="pathway">
    <text evidence="3 14 15">Cofactor biosynthesis; coenzyme A biosynthesis; CoA from (R)-pantothenate: step 1/5.</text>
</comment>
<evidence type="ECO:0000256" key="12">
    <source>
        <dbReference type="ARBA" id="ARBA00022993"/>
    </source>
</evidence>
<keyword evidence="18" id="KW-1185">Reference proteome</keyword>
<evidence type="ECO:0000256" key="5">
    <source>
        <dbReference type="ARBA" id="ARBA00012102"/>
    </source>
</evidence>
<dbReference type="InterPro" id="IPR027417">
    <property type="entry name" value="P-loop_NTPase"/>
</dbReference>
<comment type="similarity">
    <text evidence="4 14 15">Belongs to the prokaryotic pantothenate kinase family.</text>
</comment>
<evidence type="ECO:0000256" key="6">
    <source>
        <dbReference type="ARBA" id="ARBA00015080"/>
    </source>
</evidence>
<evidence type="ECO:0000256" key="4">
    <source>
        <dbReference type="ARBA" id="ARBA00006087"/>
    </source>
</evidence>
<evidence type="ECO:0000256" key="8">
    <source>
        <dbReference type="ARBA" id="ARBA00022679"/>
    </source>
</evidence>
<evidence type="ECO:0000256" key="15">
    <source>
        <dbReference type="RuleBase" id="RU003530"/>
    </source>
</evidence>
<dbReference type="GO" id="GO:0005524">
    <property type="term" value="F:ATP binding"/>
    <property type="evidence" value="ECO:0007669"/>
    <property type="project" value="UniProtKB-UniRule"/>
</dbReference>
<sequence length="306" mass="34900">MQTQEQYREYGRAEWGKLRGMEAKSVSAAELEALRSRADRVSLDDVREIYLPLTELIRVRLRSFLNKLANDSTFLRTNTEHTPFIIGISGSVAVGKSTTARLLQKLLSRQMPGMSVQMLTTDGFLLPNAELERRGLTDRKGFPESYDMHALTKFLVDVKMNRTALAPEYSHASYDVVPGAFTEVKQPDILIVEGINVLQTGKDSPIYYSDLYDLTLYVDAAAKDIEGWFMERFNQFLDLAVDDPDDFYYPYAHGDRDEALAMASDLWRTVNLANLNEYILPTRDRASVILHKTSNHSIDKVLLRRF</sequence>
<dbReference type="EC" id="2.7.1.33" evidence="5 14"/>
<evidence type="ECO:0000256" key="1">
    <source>
        <dbReference type="ARBA" id="ARBA00001206"/>
    </source>
</evidence>
<name>A0A0R1ZK05_9LACO</name>
<organism evidence="17 18">
    <name type="scientific">Lacticaseibacillus sharpeae JCM 1186 = DSM 20505</name>
    <dbReference type="NCBI Taxonomy" id="1291052"/>
    <lineage>
        <taxon>Bacteria</taxon>
        <taxon>Bacillati</taxon>
        <taxon>Bacillota</taxon>
        <taxon>Bacilli</taxon>
        <taxon>Lactobacillales</taxon>
        <taxon>Lactobacillaceae</taxon>
        <taxon>Lacticaseibacillus</taxon>
    </lineage>
</organism>
<feature type="domain" description="Phosphoribulokinase/uridine kinase" evidence="16">
    <location>
        <begin position="85"/>
        <end position="221"/>
    </location>
</feature>
<dbReference type="Gene3D" id="3.40.50.300">
    <property type="entry name" value="P-loop containing nucleotide triphosphate hydrolases"/>
    <property type="match status" value="1"/>
</dbReference>
<keyword evidence="10 14" id="KW-0418">Kinase</keyword>
<dbReference type="HAMAP" id="MF_00215">
    <property type="entry name" value="Pantothen_kinase_1"/>
    <property type="match status" value="1"/>
</dbReference>
<reference evidence="17 18" key="1">
    <citation type="journal article" date="2015" name="Genome Announc.">
        <title>Expanding the biotechnology potential of lactobacilli through comparative genomics of 213 strains and associated genera.</title>
        <authorList>
            <person name="Sun Z."/>
            <person name="Harris H.M."/>
            <person name="McCann A."/>
            <person name="Guo C."/>
            <person name="Argimon S."/>
            <person name="Zhang W."/>
            <person name="Yang X."/>
            <person name="Jeffery I.B."/>
            <person name="Cooney J.C."/>
            <person name="Kagawa T.F."/>
            <person name="Liu W."/>
            <person name="Song Y."/>
            <person name="Salvetti E."/>
            <person name="Wrobel A."/>
            <person name="Rasinkangas P."/>
            <person name="Parkhill J."/>
            <person name="Rea M.C."/>
            <person name="O'Sullivan O."/>
            <person name="Ritari J."/>
            <person name="Douillard F.P."/>
            <person name="Paul Ross R."/>
            <person name="Yang R."/>
            <person name="Briner A.E."/>
            <person name="Felis G.E."/>
            <person name="de Vos W.M."/>
            <person name="Barrangou R."/>
            <person name="Klaenhammer T.R."/>
            <person name="Caufield P.W."/>
            <person name="Cui Y."/>
            <person name="Zhang H."/>
            <person name="O'Toole P.W."/>
        </authorList>
    </citation>
    <scope>NUCLEOTIDE SEQUENCE [LARGE SCALE GENOMIC DNA]</scope>
    <source>
        <strain evidence="17 18">DSM 20505</strain>
    </source>
</reference>
<keyword evidence="11 14" id="KW-0067">ATP-binding</keyword>
<evidence type="ECO:0000259" key="16">
    <source>
        <dbReference type="Pfam" id="PF00485"/>
    </source>
</evidence>
<evidence type="ECO:0000256" key="9">
    <source>
        <dbReference type="ARBA" id="ARBA00022741"/>
    </source>
</evidence>
<dbReference type="GO" id="GO:0005737">
    <property type="term" value="C:cytoplasm"/>
    <property type="evidence" value="ECO:0007669"/>
    <property type="project" value="UniProtKB-SubCell"/>
</dbReference>
<dbReference type="RefSeq" id="WP_054678727.1">
    <property type="nucleotide sequence ID" value="NZ_AYYO01000050.1"/>
</dbReference>
<dbReference type="PIRSF" id="PIRSF000545">
    <property type="entry name" value="Pantothenate_kin"/>
    <property type="match status" value="1"/>
</dbReference>
<dbReference type="CDD" id="cd02025">
    <property type="entry name" value="PanK"/>
    <property type="match status" value="1"/>
</dbReference>
<dbReference type="Pfam" id="PF00485">
    <property type="entry name" value="PRK"/>
    <property type="match status" value="1"/>
</dbReference>
<accession>A0A0R1ZK05</accession>
<dbReference type="SUPFAM" id="SSF52540">
    <property type="entry name" value="P-loop containing nucleoside triphosphate hydrolases"/>
    <property type="match status" value="1"/>
</dbReference>
<protein>
    <recommendedName>
        <fullName evidence="6 14">Pantothenate kinase</fullName>
        <ecNumber evidence="5 14">2.7.1.33</ecNumber>
    </recommendedName>
    <alternativeName>
        <fullName evidence="13 14">Pantothenic acid kinase</fullName>
    </alternativeName>
</protein>
<keyword evidence="8 14" id="KW-0808">Transferase</keyword>
<comment type="catalytic activity">
    <reaction evidence="1 14 15">
        <text>(R)-pantothenate + ATP = (R)-4'-phosphopantothenate + ADP + H(+)</text>
        <dbReference type="Rhea" id="RHEA:16373"/>
        <dbReference type="ChEBI" id="CHEBI:10986"/>
        <dbReference type="ChEBI" id="CHEBI:15378"/>
        <dbReference type="ChEBI" id="CHEBI:29032"/>
        <dbReference type="ChEBI" id="CHEBI:30616"/>
        <dbReference type="ChEBI" id="CHEBI:456216"/>
        <dbReference type="EC" id="2.7.1.33"/>
    </reaction>
</comment>
<dbReference type="GO" id="GO:0004594">
    <property type="term" value="F:pantothenate kinase activity"/>
    <property type="evidence" value="ECO:0007669"/>
    <property type="project" value="UniProtKB-UniRule"/>
</dbReference>
<keyword evidence="7 14" id="KW-0963">Cytoplasm</keyword>
<dbReference type="OrthoDB" id="1550976at2"/>
<evidence type="ECO:0000256" key="3">
    <source>
        <dbReference type="ARBA" id="ARBA00005225"/>
    </source>
</evidence>
<gene>
    <name evidence="14" type="primary">coaA</name>
    <name evidence="17" type="ORF">FC18_GL002369</name>
</gene>
<comment type="caution">
    <text evidence="17">The sequence shown here is derived from an EMBL/GenBank/DDBJ whole genome shotgun (WGS) entry which is preliminary data.</text>
</comment>
<keyword evidence="9 14" id="KW-0547">Nucleotide-binding</keyword>
<dbReference type="UniPathway" id="UPA00241">
    <property type="reaction ID" value="UER00352"/>
</dbReference>
<dbReference type="STRING" id="1291052.FC18_GL002369"/>
<dbReference type="PATRIC" id="fig|1291052.5.peg.2444"/>
<evidence type="ECO:0000256" key="7">
    <source>
        <dbReference type="ARBA" id="ARBA00022490"/>
    </source>
</evidence>
<dbReference type="GO" id="GO:0015937">
    <property type="term" value="P:coenzyme A biosynthetic process"/>
    <property type="evidence" value="ECO:0007669"/>
    <property type="project" value="UniProtKB-UniRule"/>
</dbReference>
<evidence type="ECO:0000256" key="14">
    <source>
        <dbReference type="HAMAP-Rule" id="MF_00215"/>
    </source>
</evidence>
<evidence type="ECO:0000256" key="13">
    <source>
        <dbReference type="ARBA" id="ARBA00032866"/>
    </source>
</evidence>
<dbReference type="NCBIfam" id="TIGR00554">
    <property type="entry name" value="panK_bact"/>
    <property type="match status" value="1"/>
</dbReference>
<keyword evidence="12 14" id="KW-0173">Coenzyme A biosynthesis</keyword>
<evidence type="ECO:0000313" key="17">
    <source>
        <dbReference type="EMBL" id="KRM54658.1"/>
    </source>
</evidence>
<feature type="binding site" evidence="14">
    <location>
        <begin position="90"/>
        <end position="97"/>
    </location>
    <ligand>
        <name>ATP</name>
        <dbReference type="ChEBI" id="CHEBI:30616"/>
    </ligand>
</feature>
<proteinExistence type="inferred from homology"/>
<evidence type="ECO:0000313" key="18">
    <source>
        <dbReference type="Proteomes" id="UP000051679"/>
    </source>
</evidence>
<evidence type="ECO:0000256" key="10">
    <source>
        <dbReference type="ARBA" id="ARBA00022777"/>
    </source>
</evidence>
<comment type="subcellular location">
    <subcellularLocation>
        <location evidence="2 14 15">Cytoplasm</location>
    </subcellularLocation>
</comment>
<dbReference type="EMBL" id="AYYO01000050">
    <property type="protein sequence ID" value="KRM54658.1"/>
    <property type="molecule type" value="Genomic_DNA"/>
</dbReference>
<dbReference type="AlphaFoldDB" id="A0A0R1ZK05"/>
<dbReference type="InterPro" id="IPR004566">
    <property type="entry name" value="PanK"/>
</dbReference>
<evidence type="ECO:0000256" key="2">
    <source>
        <dbReference type="ARBA" id="ARBA00004496"/>
    </source>
</evidence>
<dbReference type="InterPro" id="IPR006083">
    <property type="entry name" value="PRK/URK"/>
</dbReference>
<dbReference type="PANTHER" id="PTHR10285">
    <property type="entry name" value="URIDINE KINASE"/>
    <property type="match status" value="1"/>
</dbReference>
<evidence type="ECO:0000256" key="11">
    <source>
        <dbReference type="ARBA" id="ARBA00022840"/>
    </source>
</evidence>
<dbReference type="Proteomes" id="UP000051679">
    <property type="component" value="Unassembled WGS sequence"/>
</dbReference>